<protein>
    <submittedName>
        <fullName evidence="1">Uncharacterized protein</fullName>
    </submittedName>
</protein>
<dbReference type="EMBL" id="JAHWLI010000143">
    <property type="protein sequence ID" value="MBW3119013.1"/>
    <property type="molecule type" value="Genomic_DNA"/>
</dbReference>
<dbReference type="Proteomes" id="UP001155882">
    <property type="component" value="Unassembled WGS sequence"/>
</dbReference>
<name>A0AAE2ZIW3_PRORE</name>
<evidence type="ECO:0000313" key="1">
    <source>
        <dbReference type="EMBL" id="MBW3119013.1"/>
    </source>
</evidence>
<reference evidence="1" key="1">
    <citation type="submission" date="2021-07" db="EMBL/GenBank/DDBJ databases">
        <authorList>
            <person name="Stanton E."/>
        </authorList>
    </citation>
    <scope>NUCLEOTIDE SEQUENCE</scope>
    <source>
        <strain evidence="1">2021EL-01139</strain>
    </source>
</reference>
<proteinExistence type="predicted"/>
<sequence>MKTLHGRCIQQWKRRFKHVCDSKVSPYWRKRDLKGFWRDIAIVAADSMIQELAESNAKFDFNGYRYGWSPDFSSFFTKNREKYITEARLFLNEETTNNDIDDLIIEFASNWN</sequence>
<accession>A0AAE2ZIW3</accession>
<evidence type="ECO:0000313" key="2">
    <source>
        <dbReference type="Proteomes" id="UP001155882"/>
    </source>
</evidence>
<dbReference type="RefSeq" id="WP_165881120.1">
    <property type="nucleotide sequence ID" value="NZ_JAAOIA010000071.1"/>
</dbReference>
<organism evidence="1 2">
    <name type="scientific">Providencia rettgeri</name>
    <dbReference type="NCBI Taxonomy" id="587"/>
    <lineage>
        <taxon>Bacteria</taxon>
        <taxon>Pseudomonadati</taxon>
        <taxon>Pseudomonadota</taxon>
        <taxon>Gammaproteobacteria</taxon>
        <taxon>Enterobacterales</taxon>
        <taxon>Morganellaceae</taxon>
        <taxon>Providencia</taxon>
    </lineage>
</organism>
<gene>
    <name evidence="1" type="ORF">KYI77_21515</name>
</gene>
<dbReference type="AlphaFoldDB" id="A0AAE2ZIW3"/>
<comment type="caution">
    <text evidence="1">The sequence shown here is derived from an EMBL/GenBank/DDBJ whole genome shotgun (WGS) entry which is preliminary data.</text>
</comment>